<keyword evidence="7 8" id="KW-0998">Cell outer membrane</keyword>
<dbReference type="PANTHER" id="PTHR47234:SF2">
    <property type="entry name" value="TONB-DEPENDENT RECEPTOR"/>
    <property type="match status" value="1"/>
</dbReference>
<comment type="caution">
    <text evidence="13">The sequence shown here is derived from an EMBL/GenBank/DDBJ whole genome shotgun (WGS) entry which is preliminary data.</text>
</comment>
<dbReference type="SUPFAM" id="SSF56935">
    <property type="entry name" value="Porins"/>
    <property type="match status" value="1"/>
</dbReference>
<dbReference type="Proteomes" id="UP000256899">
    <property type="component" value="Unassembled WGS sequence"/>
</dbReference>
<keyword evidence="13" id="KW-0675">Receptor</keyword>
<evidence type="ECO:0000313" key="14">
    <source>
        <dbReference type="Proteomes" id="UP000256899"/>
    </source>
</evidence>
<keyword evidence="6 8" id="KW-0472">Membrane</keyword>
<dbReference type="EMBL" id="QUOT01000001">
    <property type="protein sequence ID" value="REL32291.1"/>
    <property type="molecule type" value="Genomic_DNA"/>
</dbReference>
<dbReference type="PANTHER" id="PTHR47234">
    <property type="match status" value="1"/>
</dbReference>
<evidence type="ECO:0000256" key="4">
    <source>
        <dbReference type="ARBA" id="ARBA00022692"/>
    </source>
</evidence>
<gene>
    <name evidence="13" type="ORF">DXX94_17090</name>
</gene>
<evidence type="ECO:0000259" key="12">
    <source>
        <dbReference type="Pfam" id="PF07715"/>
    </source>
</evidence>
<comment type="subcellular location">
    <subcellularLocation>
        <location evidence="1 8">Cell outer membrane</location>
        <topology evidence="1 8">Multi-pass membrane protein</topology>
    </subcellularLocation>
</comment>
<evidence type="ECO:0000256" key="7">
    <source>
        <dbReference type="ARBA" id="ARBA00023237"/>
    </source>
</evidence>
<evidence type="ECO:0000256" key="2">
    <source>
        <dbReference type="ARBA" id="ARBA00022448"/>
    </source>
</evidence>
<dbReference type="InterPro" id="IPR012910">
    <property type="entry name" value="Plug_dom"/>
</dbReference>
<evidence type="ECO:0000256" key="5">
    <source>
        <dbReference type="ARBA" id="ARBA00023077"/>
    </source>
</evidence>
<keyword evidence="3 8" id="KW-1134">Transmembrane beta strand</keyword>
<dbReference type="InterPro" id="IPR037066">
    <property type="entry name" value="Plug_dom_sf"/>
</dbReference>
<dbReference type="Pfam" id="PF07715">
    <property type="entry name" value="Plug"/>
    <property type="match status" value="1"/>
</dbReference>
<reference evidence="14" key="1">
    <citation type="submission" date="2018-08" db="EMBL/GenBank/DDBJ databases">
        <title>Thalassotalea euphylliae genome.</title>
        <authorList>
            <person name="Summers S."/>
            <person name="Rice S.A."/>
            <person name="Freckelton M.L."/>
            <person name="Nedved B.T."/>
            <person name="Hadfield M.G."/>
        </authorList>
    </citation>
    <scope>NUCLEOTIDE SEQUENCE [LARGE SCALE GENOMIC DNA]</scope>
    <source>
        <strain evidence="14">H3</strain>
    </source>
</reference>
<protein>
    <submittedName>
        <fullName evidence="13">TonB-dependent receptor</fullName>
    </submittedName>
</protein>
<evidence type="ECO:0000256" key="3">
    <source>
        <dbReference type="ARBA" id="ARBA00022452"/>
    </source>
</evidence>
<keyword evidence="2 8" id="KW-0813">Transport</keyword>
<keyword evidence="14" id="KW-1185">Reference proteome</keyword>
<feature type="domain" description="TonB-dependent receptor plug" evidence="12">
    <location>
        <begin position="55"/>
        <end position="167"/>
    </location>
</feature>
<comment type="similarity">
    <text evidence="8 9">Belongs to the TonB-dependent receptor family.</text>
</comment>
<name>A0A3E0U5L7_9GAMM</name>
<evidence type="ECO:0000313" key="13">
    <source>
        <dbReference type="EMBL" id="REL32291.1"/>
    </source>
</evidence>
<evidence type="ECO:0000256" key="1">
    <source>
        <dbReference type="ARBA" id="ARBA00004571"/>
    </source>
</evidence>
<dbReference type="InterPro" id="IPR000531">
    <property type="entry name" value="Beta-barrel_TonB"/>
</dbReference>
<dbReference type="PROSITE" id="PS52016">
    <property type="entry name" value="TONB_DEPENDENT_REC_3"/>
    <property type="match status" value="1"/>
</dbReference>
<feature type="chain" id="PRO_5017764079" evidence="10">
    <location>
        <begin position="29"/>
        <end position="955"/>
    </location>
</feature>
<proteinExistence type="inferred from homology"/>
<keyword evidence="5 9" id="KW-0798">TonB box</keyword>
<dbReference type="Gene3D" id="2.170.130.10">
    <property type="entry name" value="TonB-dependent receptor, plug domain"/>
    <property type="match status" value="1"/>
</dbReference>
<evidence type="ECO:0000259" key="11">
    <source>
        <dbReference type="Pfam" id="PF00593"/>
    </source>
</evidence>
<dbReference type="InterPro" id="IPR039426">
    <property type="entry name" value="TonB-dep_rcpt-like"/>
</dbReference>
<keyword evidence="4 8" id="KW-0812">Transmembrane</keyword>
<dbReference type="Pfam" id="PF00593">
    <property type="entry name" value="TonB_dep_Rec_b-barrel"/>
    <property type="match status" value="1"/>
</dbReference>
<keyword evidence="10" id="KW-0732">Signal</keyword>
<dbReference type="Gene3D" id="2.40.170.20">
    <property type="entry name" value="TonB-dependent receptor, beta-barrel domain"/>
    <property type="match status" value="1"/>
</dbReference>
<dbReference type="AlphaFoldDB" id="A0A3E0U5L7"/>
<organism evidence="13 14">
    <name type="scientific">Thalassotalea euphylliae</name>
    <dbReference type="NCBI Taxonomy" id="1655234"/>
    <lineage>
        <taxon>Bacteria</taxon>
        <taxon>Pseudomonadati</taxon>
        <taxon>Pseudomonadota</taxon>
        <taxon>Gammaproteobacteria</taxon>
        <taxon>Alteromonadales</taxon>
        <taxon>Colwelliaceae</taxon>
        <taxon>Thalassotalea</taxon>
    </lineage>
</organism>
<evidence type="ECO:0000256" key="10">
    <source>
        <dbReference type="SAM" id="SignalP"/>
    </source>
</evidence>
<evidence type="ECO:0000256" key="9">
    <source>
        <dbReference type="RuleBase" id="RU003357"/>
    </source>
</evidence>
<sequence>MYSNKLTKAIRLALVVGATAGVSIPVFAEEANIEEESVERIEVTGSRILREGAVAPTPVTVISGADLVNTGALNIGDALNDLPALASTFSLSNSNRFIGTSGLNLLDLRNLGTNRTLVLVNGKRHVSSVASEAAVDTNTIPSAWIERVEIITGGASAVYGADAVTGVVNFVLKDNVEGLDVSFNRGESQHSDYSTDKFTLSYGTNFDDDRGNVAFSFEYASQDSLNALDHPWTRTSTRELANPDQPAGDVDNPAFPDEIFYENAGFWAISDRGVIGAFGLIDNPYTFDDNGNLVLVNTGTITDGLTCAGDNCDFFNLGKYSEVQPQFERSNFNLKSNYDITDDLRVYAEAKYVRVEGESLGQPAFSFGGGGSIPTFLDSSYAFFNDETKEKIDAGAGFVVLNRLHDDIGRRVEDNTRETTRLVVGTDGIFGDDWSFDVSLNYGKTEIERVNGANLIIANYNNAIAAIDDGNGNIVCADEEARANGCLPFDVTRYNTASDELKNYLTTTSVGTSEIEQTVFTANISNGSIYELPAGDVGFAAGVEYRKEESESVEDDNAEGTFFNALGEDKGDFDVTEAYFELSVPVLTDTFLAEDVIFETAVRFADYSTIGDTTSWKLGLDWTIVDGLRVRATKSEALRAPNIGEIFGAESQTFYNVDDPCKASELAQSDNNATRRANCAALGVATDFDSDYDSATLPGAVSGNEDVKEETSTSTTVGIVYQPEFVEGLSFTVDYWNIELEDAISTIDAQEILDRCVDSESGIDNQFCNLITRNPANSEITRIQNSVLNVAGRDVEGIDFEIGYDFDLFGGEMSTTLLGTRLLKFREFPFQDNTEQFIDNEGTAGFADLEGSLRLRYTHGDWTVTSSTRYMDEVFLYTPQDFERNPNPSDLLTFTTYVKTDMTVGYEFENGIGVSFGIENLFDRELPRGTRGTGRSSATYDNIGRFYHMTFSYKM</sequence>
<evidence type="ECO:0000256" key="8">
    <source>
        <dbReference type="PROSITE-ProRule" id="PRU01360"/>
    </source>
</evidence>
<feature type="domain" description="TonB-dependent receptor-like beta-barrel" evidence="11">
    <location>
        <begin position="380"/>
        <end position="921"/>
    </location>
</feature>
<evidence type="ECO:0000256" key="6">
    <source>
        <dbReference type="ARBA" id="ARBA00023136"/>
    </source>
</evidence>
<dbReference type="GO" id="GO:0009279">
    <property type="term" value="C:cell outer membrane"/>
    <property type="evidence" value="ECO:0007669"/>
    <property type="project" value="UniProtKB-SubCell"/>
</dbReference>
<dbReference type="RefSeq" id="WP_116017747.1">
    <property type="nucleotide sequence ID" value="NZ_QUOT01000001.1"/>
</dbReference>
<feature type="signal peptide" evidence="10">
    <location>
        <begin position="1"/>
        <end position="28"/>
    </location>
</feature>
<accession>A0A3E0U5L7</accession>
<dbReference type="InterPro" id="IPR036942">
    <property type="entry name" value="Beta-barrel_TonB_sf"/>
</dbReference>